<protein>
    <recommendedName>
        <fullName evidence="4">Lipoprotein</fullName>
    </recommendedName>
</protein>
<proteinExistence type="predicted"/>
<evidence type="ECO:0000256" key="1">
    <source>
        <dbReference type="SAM" id="SignalP"/>
    </source>
</evidence>
<name>A0ABP9W7W8_9DEIO</name>
<dbReference type="Proteomes" id="UP001401887">
    <property type="component" value="Unassembled WGS sequence"/>
</dbReference>
<keyword evidence="1" id="KW-0732">Signal</keyword>
<feature type="signal peptide" evidence="1">
    <location>
        <begin position="1"/>
        <end position="19"/>
    </location>
</feature>
<gene>
    <name evidence="2" type="ORF">Dcar01_02185</name>
</gene>
<comment type="caution">
    <text evidence="2">The sequence shown here is derived from an EMBL/GenBank/DDBJ whole genome shotgun (WGS) entry which is preliminary data.</text>
</comment>
<organism evidence="2 3">
    <name type="scientific">Deinococcus carri</name>
    <dbReference type="NCBI Taxonomy" id="1211323"/>
    <lineage>
        <taxon>Bacteria</taxon>
        <taxon>Thermotogati</taxon>
        <taxon>Deinococcota</taxon>
        <taxon>Deinococci</taxon>
        <taxon>Deinococcales</taxon>
        <taxon>Deinococcaceae</taxon>
        <taxon>Deinococcus</taxon>
    </lineage>
</organism>
<accession>A0ABP9W7W8</accession>
<reference evidence="2 3" key="1">
    <citation type="submission" date="2024-02" db="EMBL/GenBank/DDBJ databases">
        <title>Deinococcus carri NBRC 110142.</title>
        <authorList>
            <person name="Ichikawa N."/>
            <person name="Katano-Makiyama Y."/>
            <person name="Hidaka K."/>
        </authorList>
    </citation>
    <scope>NUCLEOTIDE SEQUENCE [LARGE SCALE GENOMIC DNA]</scope>
    <source>
        <strain evidence="2 3">NBRC 110142</strain>
    </source>
</reference>
<keyword evidence="3" id="KW-1185">Reference proteome</keyword>
<evidence type="ECO:0000313" key="3">
    <source>
        <dbReference type="Proteomes" id="UP001401887"/>
    </source>
</evidence>
<evidence type="ECO:0000313" key="2">
    <source>
        <dbReference type="EMBL" id="GAA5513450.1"/>
    </source>
</evidence>
<evidence type="ECO:0008006" key="4">
    <source>
        <dbReference type="Google" id="ProtNLM"/>
    </source>
</evidence>
<dbReference type="EMBL" id="BAABRP010000007">
    <property type="protein sequence ID" value="GAA5513450.1"/>
    <property type="molecule type" value="Genomic_DNA"/>
</dbReference>
<feature type="chain" id="PRO_5045550806" description="Lipoprotein" evidence="1">
    <location>
        <begin position="20"/>
        <end position="228"/>
    </location>
</feature>
<dbReference type="RefSeq" id="WP_345465039.1">
    <property type="nucleotide sequence ID" value="NZ_BAABRP010000007.1"/>
</dbReference>
<sequence length="228" mass="23313">MKKLAPLALLFGLALSACGSAPGQLSGSRASVGLAVSDGGSFVTVTKTFTPATPEIPAVPPSGDNPGTPAVPAVPAKTTWTTGTPGYAEFTFTSRPGSDAVHITGYRIVRDVISTATGNYEDTSKTDINKLDIYVPSGWSCPERTSSQSCAMFTPTGGQRNDVVPAEGLPSSPYRLNLAGGLANLVIATNASVGRSTDIEFFGTSSSGQAVTVRADHIASEGVKTGDE</sequence>
<dbReference type="PROSITE" id="PS51257">
    <property type="entry name" value="PROKAR_LIPOPROTEIN"/>
    <property type="match status" value="1"/>
</dbReference>